<dbReference type="Ensembl" id="ENSCCRT00000034936.2">
    <property type="protein sequence ID" value="ENSCCRP00000032219.2"/>
    <property type="gene ID" value="ENSCCRG00000017334.2"/>
</dbReference>
<dbReference type="PANTHER" id="PTHR10271">
    <property type="entry name" value="INTERFERON-INDUCED PROTEIN WITH TETRATRICOPEPTIDE REPEATS"/>
    <property type="match status" value="1"/>
</dbReference>
<keyword evidence="2" id="KW-0802">TPR repeat</keyword>
<evidence type="ECO:0000256" key="1">
    <source>
        <dbReference type="ARBA" id="ARBA00022737"/>
    </source>
</evidence>
<dbReference type="Gene3D" id="1.25.40.10">
    <property type="entry name" value="Tetratricopeptide repeat domain"/>
    <property type="match status" value="3"/>
</dbReference>
<dbReference type="GO" id="GO:0051607">
    <property type="term" value="P:defense response to virus"/>
    <property type="evidence" value="ECO:0007669"/>
    <property type="project" value="TreeGrafter"/>
</dbReference>
<evidence type="ECO:0000313" key="5">
    <source>
        <dbReference type="Proteomes" id="UP001108240"/>
    </source>
</evidence>
<dbReference type="PANTHER" id="PTHR10271:SF29">
    <property type="entry name" value="INTERFERON-INDUCED PROTEIN WITH TETRATRICOPEPTIDE REPEATS-RELATED"/>
    <property type="match status" value="1"/>
</dbReference>
<dbReference type="InterPro" id="IPR011990">
    <property type="entry name" value="TPR-like_helical_dom_sf"/>
</dbReference>
<sequence length="492" mass="56865">MLSQMYCSPNIIISFPHVSSNKDMEAKLRQLECLFTWGVEKSDIRDLNSLPDRLHDRIRFCPQKNHATYFNLLAFISHLEGKTESALDYLQKAELALREDQRKKAEFLVTFSSFAWVHYHLQRLNDVEDYLNTIKSIWKDIPGSSDYSCSLPVVHGEKGWSFLRLGGTFYKQAKESFSKALEAEPHNMFFNVGYAIVLYRIDGMNKAEETGTATEQLRKALSLEPTNTEIMVLLALKLQRSRRQEAQNLIKEALRLSPDIPQVTRYVAKYFRAEGSIKESLSVLTRVVEQAPNSSFLHHQIGLCHKQLLNQMFEERRPGRRVPAAQKSAKVAECIQHFSKAVELKPSNIYAKVNLAEAYGEDRQLEQAEKIFCSLIDDKALSESDKQHCYKSYGLFLLYKKKDEDQAVSRFKSAYMIPIDSYERKQAGKKLRLIAERNLNTRRKVKEAYEILAFISSEDKQEMQAKEYLRRAHQHCSHTDELSKNFAKGLKL</sequence>
<reference evidence="4" key="1">
    <citation type="submission" date="2025-08" db="UniProtKB">
        <authorList>
            <consortium name="Ensembl"/>
        </authorList>
    </citation>
    <scope>IDENTIFICATION</scope>
</reference>
<evidence type="ECO:0000256" key="3">
    <source>
        <dbReference type="ARBA" id="ARBA00038336"/>
    </source>
</evidence>
<organism evidence="4 5">
    <name type="scientific">Cyprinus carpio carpio</name>
    <dbReference type="NCBI Taxonomy" id="630221"/>
    <lineage>
        <taxon>Eukaryota</taxon>
        <taxon>Metazoa</taxon>
        <taxon>Chordata</taxon>
        <taxon>Craniata</taxon>
        <taxon>Vertebrata</taxon>
        <taxon>Euteleostomi</taxon>
        <taxon>Actinopterygii</taxon>
        <taxon>Neopterygii</taxon>
        <taxon>Teleostei</taxon>
        <taxon>Ostariophysi</taxon>
        <taxon>Cypriniformes</taxon>
        <taxon>Cyprinidae</taxon>
        <taxon>Cyprininae</taxon>
        <taxon>Cyprinus</taxon>
    </lineage>
</organism>
<evidence type="ECO:0000256" key="2">
    <source>
        <dbReference type="ARBA" id="ARBA00022803"/>
    </source>
</evidence>
<keyword evidence="1" id="KW-0677">Repeat</keyword>
<dbReference type="FunFam" id="1.25.40.10:FF:000032">
    <property type="entry name" value="Interferon-induced protein with tetratricopeptide repeats 5"/>
    <property type="match status" value="1"/>
</dbReference>
<name>A0A8C1BGB2_CYPCA</name>
<accession>A0A8C1BGB2</accession>
<evidence type="ECO:0000313" key="4">
    <source>
        <dbReference type="Ensembl" id="ENSCCRP00000032219.2"/>
    </source>
</evidence>
<protein>
    <submittedName>
        <fullName evidence="4">Interferon-induced protein with tetratricopeptide repeats 9</fullName>
    </submittedName>
</protein>
<reference evidence="4" key="2">
    <citation type="submission" date="2025-09" db="UniProtKB">
        <authorList>
            <consortium name="Ensembl"/>
        </authorList>
    </citation>
    <scope>IDENTIFICATION</scope>
</reference>
<proteinExistence type="inferred from homology"/>
<dbReference type="SUPFAM" id="SSF48452">
    <property type="entry name" value="TPR-like"/>
    <property type="match status" value="2"/>
</dbReference>
<keyword evidence="5" id="KW-1185">Reference proteome</keyword>
<comment type="similarity">
    <text evidence="3">Belongs to the IFIT family.</text>
</comment>
<dbReference type="GO" id="GO:0005829">
    <property type="term" value="C:cytosol"/>
    <property type="evidence" value="ECO:0007669"/>
    <property type="project" value="TreeGrafter"/>
</dbReference>
<dbReference type="OMA" id="ITWREHP"/>
<dbReference type="Proteomes" id="UP001108240">
    <property type="component" value="Unplaced"/>
</dbReference>
<dbReference type="GeneTree" id="ENSGT00950000182946"/>
<dbReference type="AlphaFoldDB" id="A0A8C1BGB2"/>